<dbReference type="InterPro" id="IPR023860">
    <property type="entry name" value="FeFe-hyd_TM1266"/>
</dbReference>
<evidence type="ECO:0000313" key="1">
    <source>
        <dbReference type="EMBL" id="KOA19250.1"/>
    </source>
</evidence>
<protein>
    <recommendedName>
        <fullName evidence="3">Iron-only hydrogenase system regulator</fullName>
    </recommendedName>
</protein>
<dbReference type="PATRIC" id="fig|1121318.3.peg.2370"/>
<proteinExistence type="predicted"/>
<dbReference type="Gene3D" id="3.30.70.1150">
    <property type="entry name" value="ACT-like. Chain A, domain 2"/>
    <property type="match status" value="1"/>
</dbReference>
<organism evidence="1 2">
    <name type="scientific">Clostridium homopropionicum DSM 5847</name>
    <dbReference type="NCBI Taxonomy" id="1121318"/>
    <lineage>
        <taxon>Bacteria</taxon>
        <taxon>Bacillati</taxon>
        <taxon>Bacillota</taxon>
        <taxon>Clostridia</taxon>
        <taxon>Eubacteriales</taxon>
        <taxon>Clostridiaceae</taxon>
        <taxon>Clostridium</taxon>
    </lineage>
</organism>
<dbReference type="InterPro" id="IPR027271">
    <property type="entry name" value="Acetolactate_synth/TF_NikR_C"/>
</dbReference>
<evidence type="ECO:0000313" key="2">
    <source>
        <dbReference type="Proteomes" id="UP000037043"/>
    </source>
</evidence>
<dbReference type="SUPFAM" id="SSF55021">
    <property type="entry name" value="ACT-like"/>
    <property type="match status" value="1"/>
</dbReference>
<keyword evidence="2" id="KW-1185">Reference proteome</keyword>
<dbReference type="RefSeq" id="WP_052221868.1">
    <property type="nucleotide sequence ID" value="NZ_LHUR01000027.1"/>
</dbReference>
<reference evidence="2" key="1">
    <citation type="submission" date="2015-08" db="EMBL/GenBank/DDBJ databases">
        <title>Genome sequence of the strict anaerobe Clostridium homopropionicum LuHBu1 (DSM 5847T).</title>
        <authorList>
            <person name="Poehlein A."/>
            <person name="Beck M."/>
            <person name="Schiel-Bengelsdorf B."/>
            <person name="Bengelsdorf F.R."/>
            <person name="Daniel R."/>
            <person name="Duerre P."/>
        </authorList>
    </citation>
    <scope>NUCLEOTIDE SEQUENCE [LARGE SCALE GENOMIC DNA]</scope>
    <source>
        <strain evidence="2">DSM 5847</strain>
    </source>
</reference>
<name>A0A0L6Z8F7_9CLOT</name>
<evidence type="ECO:0008006" key="3">
    <source>
        <dbReference type="Google" id="ProtNLM"/>
    </source>
</evidence>
<accession>A0A0L6Z8F7</accession>
<dbReference type="EMBL" id="LHUR01000027">
    <property type="protein sequence ID" value="KOA19250.1"/>
    <property type="molecule type" value="Genomic_DNA"/>
</dbReference>
<dbReference type="InterPro" id="IPR045865">
    <property type="entry name" value="ACT-like_dom_sf"/>
</dbReference>
<comment type="caution">
    <text evidence="1">The sequence shown here is derived from an EMBL/GenBank/DDBJ whole genome shotgun (WGS) entry which is preliminary data.</text>
</comment>
<dbReference type="AlphaFoldDB" id="A0A0L6Z8F7"/>
<dbReference type="NCBIfam" id="TIGR03959">
    <property type="entry name" value="hyd_TM1266"/>
    <property type="match status" value="1"/>
</dbReference>
<sequence>METRIAIIGIIIENKDSVERLNSILHEYSDYIIGRMGMPYHKRGIHVISVILDAPNNVISALSGKLGMLPNVNIKTVYSKVSKTANE</sequence>
<dbReference type="Proteomes" id="UP000037043">
    <property type="component" value="Unassembled WGS sequence"/>
</dbReference>
<gene>
    <name evidence="1" type="ORF">CLHOM_23560</name>
</gene>
<dbReference type="STRING" id="36844.SAMN04488501_106115"/>
<dbReference type="Pfam" id="PF21699">
    <property type="entry name" value="TM1266-like"/>
    <property type="match status" value="1"/>
</dbReference>